<accession>A0A4R8MRB5</accession>
<dbReference type="Proteomes" id="UP000294684">
    <property type="component" value="Unassembled WGS sequence"/>
</dbReference>
<name>A0A4R8MRB5_LEPME</name>
<dbReference type="NCBIfam" id="NF047493">
    <property type="entry name" value="LB_053_fam"/>
    <property type="match status" value="1"/>
</dbReference>
<evidence type="ECO:0000256" key="1">
    <source>
        <dbReference type="SAM" id="Phobius"/>
    </source>
</evidence>
<evidence type="ECO:0000313" key="3">
    <source>
        <dbReference type="Proteomes" id="UP000294684"/>
    </source>
</evidence>
<keyword evidence="1" id="KW-1133">Transmembrane helix</keyword>
<keyword evidence="1" id="KW-0812">Transmembrane</keyword>
<dbReference type="STRING" id="1193051.LEP1GSC017_0251"/>
<dbReference type="EMBL" id="SORO01000002">
    <property type="protein sequence ID" value="TDY68501.1"/>
    <property type="molecule type" value="Genomic_DNA"/>
</dbReference>
<feature type="transmembrane region" description="Helical" evidence="1">
    <location>
        <begin position="149"/>
        <end position="174"/>
    </location>
</feature>
<keyword evidence="3" id="KW-1185">Reference proteome</keyword>
<organism evidence="2 3">
    <name type="scientific">Leptospira meyeri</name>
    <dbReference type="NCBI Taxonomy" id="29508"/>
    <lineage>
        <taxon>Bacteria</taxon>
        <taxon>Pseudomonadati</taxon>
        <taxon>Spirochaetota</taxon>
        <taxon>Spirochaetia</taxon>
        <taxon>Leptospirales</taxon>
        <taxon>Leptospiraceae</taxon>
        <taxon>Leptospira</taxon>
    </lineage>
</organism>
<reference evidence="2 3" key="1">
    <citation type="submission" date="2019-03" db="EMBL/GenBank/DDBJ databases">
        <title>Genomic Encyclopedia of Archaeal and Bacterial Type Strains, Phase II (KMG-II): from individual species to whole genera.</title>
        <authorList>
            <person name="Goeker M."/>
        </authorList>
    </citation>
    <scope>NUCLEOTIDE SEQUENCE [LARGE SCALE GENOMIC DNA]</scope>
    <source>
        <strain evidence="2 3">DSM 21537</strain>
    </source>
</reference>
<keyword evidence="1" id="KW-0472">Membrane</keyword>
<sequence>MLNSQIRLYRSSKSNEMAKYILLILISTFPLFSNPKETILEDDIYVGDTVHYQIELTQGIESDLQMEEGEFYEDATLPSFKIFNIKKDHLKLSALILFYKPGEFVLPLSWEENGERKNSTKRIKVKSQLLGSETDIEDSDPPISFSGPYFFRLFLVLLITSINIYLLYALYLYWKSKPKVVDALWEKQPVLEETTKRLHFLETYLESDAIYEKELAFKISEYTKEVYSKRLEKNLLGKTDSEFLAELFDRTHIDDSILRNLRIYFRNAKYDNNQTKLEKTVAVSIWVKIKKDMEL</sequence>
<proteinExistence type="predicted"/>
<evidence type="ECO:0000313" key="2">
    <source>
        <dbReference type="EMBL" id="TDY68501.1"/>
    </source>
</evidence>
<protein>
    <submittedName>
        <fullName evidence="2">Uncharacterized protein</fullName>
    </submittedName>
</protein>
<comment type="caution">
    <text evidence="2">The sequence shown here is derived from an EMBL/GenBank/DDBJ whole genome shotgun (WGS) entry which is preliminary data.</text>
</comment>
<dbReference type="AlphaFoldDB" id="A0A4R8MRB5"/>
<gene>
    <name evidence="2" type="ORF">CLV96_3015</name>
</gene>